<proteinExistence type="predicted"/>
<evidence type="ECO:0000313" key="2">
    <source>
        <dbReference type="EMBL" id="KAL1562898.1"/>
    </source>
</evidence>
<feature type="region of interest" description="Disordered" evidence="1">
    <location>
        <begin position="1"/>
        <end position="60"/>
    </location>
</feature>
<reference evidence="2 3" key="1">
    <citation type="submission" date="2024-06" db="EMBL/GenBank/DDBJ databases">
        <title>A chromosome level genome sequence of Diviner's sage (Salvia divinorum).</title>
        <authorList>
            <person name="Ford S.A."/>
            <person name="Ro D.-K."/>
            <person name="Ness R.W."/>
            <person name="Phillips M.A."/>
        </authorList>
    </citation>
    <scope>NUCLEOTIDE SEQUENCE [LARGE SCALE GENOMIC DNA]</scope>
    <source>
        <strain evidence="2">SAF-2024a</strain>
        <tissue evidence="2">Leaf</tissue>
    </source>
</reference>
<dbReference type="Proteomes" id="UP001567538">
    <property type="component" value="Unassembled WGS sequence"/>
</dbReference>
<dbReference type="AlphaFoldDB" id="A0ABD1I5W2"/>
<name>A0ABD1I5W2_SALDI</name>
<sequence length="74" mass="7843">MLKENPGDQQGNVPSAYRSVGIPDSGKTPPLHTNEENSENQQGNVPSADRNVGRTGKGKALVVPTNEECCGLPR</sequence>
<dbReference type="EMBL" id="JBEAFC010000003">
    <property type="protein sequence ID" value="KAL1562898.1"/>
    <property type="molecule type" value="Genomic_DNA"/>
</dbReference>
<evidence type="ECO:0000256" key="1">
    <source>
        <dbReference type="SAM" id="MobiDB-lite"/>
    </source>
</evidence>
<comment type="caution">
    <text evidence="2">The sequence shown here is derived from an EMBL/GenBank/DDBJ whole genome shotgun (WGS) entry which is preliminary data.</text>
</comment>
<keyword evidence="3" id="KW-1185">Reference proteome</keyword>
<accession>A0ABD1I5W2</accession>
<organism evidence="2 3">
    <name type="scientific">Salvia divinorum</name>
    <name type="common">Maria pastora</name>
    <name type="synonym">Diviner's sage</name>
    <dbReference type="NCBI Taxonomy" id="28513"/>
    <lineage>
        <taxon>Eukaryota</taxon>
        <taxon>Viridiplantae</taxon>
        <taxon>Streptophyta</taxon>
        <taxon>Embryophyta</taxon>
        <taxon>Tracheophyta</taxon>
        <taxon>Spermatophyta</taxon>
        <taxon>Magnoliopsida</taxon>
        <taxon>eudicotyledons</taxon>
        <taxon>Gunneridae</taxon>
        <taxon>Pentapetalae</taxon>
        <taxon>asterids</taxon>
        <taxon>lamiids</taxon>
        <taxon>Lamiales</taxon>
        <taxon>Lamiaceae</taxon>
        <taxon>Nepetoideae</taxon>
        <taxon>Mentheae</taxon>
        <taxon>Salviinae</taxon>
        <taxon>Salvia</taxon>
        <taxon>Salvia subgen. Calosphace</taxon>
    </lineage>
</organism>
<gene>
    <name evidence="2" type="ORF">AAHA92_05421</name>
</gene>
<evidence type="ECO:0000313" key="3">
    <source>
        <dbReference type="Proteomes" id="UP001567538"/>
    </source>
</evidence>
<protein>
    <submittedName>
        <fullName evidence="2">Uncharacterized protein</fullName>
    </submittedName>
</protein>